<feature type="compositionally biased region" description="Basic residues" evidence="1">
    <location>
        <begin position="231"/>
        <end position="240"/>
    </location>
</feature>
<sequence>MPRVGSVAFAKLVDEWSGKSEYPNKHLDRLDFTENEYHFLIYMVYIAVQSVKDVCKFKAAQDVAKLVQEENGSSANEPPAAQKPQADINNSSNLYYQARFLPSSTKFYVTQEGNIDSRTPACRSGCSPLSLTFAKLTQILKKRGTFETPAKHQIFYYDPENPMMANTVDDSRSFRVGVEDMVHSYYQRQRQYVHNQTHREAPKLEIEFYVREKCLEARDAPPVTPSPSPKNKNKRRRPKSISKDNNYNSKKLRVHGDKQE</sequence>
<keyword evidence="3" id="KW-1185">Reference proteome</keyword>
<gene>
    <name evidence="2" type="ORF">UA08_09003</name>
</gene>
<accession>A0A1Q5Q7G9</accession>
<dbReference type="Proteomes" id="UP000214365">
    <property type="component" value="Unassembled WGS sequence"/>
</dbReference>
<dbReference type="OrthoDB" id="4524622at2759"/>
<evidence type="ECO:0000313" key="2">
    <source>
        <dbReference type="EMBL" id="OKL55690.1"/>
    </source>
</evidence>
<reference evidence="2 3" key="1">
    <citation type="submission" date="2015-06" db="EMBL/GenBank/DDBJ databases">
        <title>Talaromyces atroroseus IBT 11181 draft genome.</title>
        <authorList>
            <person name="Rasmussen K.B."/>
            <person name="Rasmussen S."/>
            <person name="Petersen B."/>
            <person name="Sicheritz-Ponten T."/>
            <person name="Mortensen U.H."/>
            <person name="Thrane U."/>
        </authorList>
    </citation>
    <scope>NUCLEOTIDE SEQUENCE [LARGE SCALE GENOMIC DNA]</scope>
    <source>
        <strain evidence="2 3">IBT 11181</strain>
    </source>
</reference>
<dbReference type="GeneID" id="31008759"/>
<dbReference type="EMBL" id="LFMY01000018">
    <property type="protein sequence ID" value="OKL55690.1"/>
    <property type="molecule type" value="Genomic_DNA"/>
</dbReference>
<evidence type="ECO:0000256" key="1">
    <source>
        <dbReference type="SAM" id="MobiDB-lite"/>
    </source>
</evidence>
<organism evidence="2 3">
    <name type="scientific">Talaromyces atroroseus</name>
    <dbReference type="NCBI Taxonomy" id="1441469"/>
    <lineage>
        <taxon>Eukaryota</taxon>
        <taxon>Fungi</taxon>
        <taxon>Dikarya</taxon>
        <taxon>Ascomycota</taxon>
        <taxon>Pezizomycotina</taxon>
        <taxon>Eurotiomycetes</taxon>
        <taxon>Eurotiomycetidae</taxon>
        <taxon>Eurotiales</taxon>
        <taxon>Trichocomaceae</taxon>
        <taxon>Talaromyces</taxon>
        <taxon>Talaromyces sect. Trachyspermi</taxon>
    </lineage>
</organism>
<name>A0A1Q5Q7G9_TALAT</name>
<feature type="region of interest" description="Disordered" evidence="1">
    <location>
        <begin position="217"/>
        <end position="260"/>
    </location>
</feature>
<dbReference type="AlphaFoldDB" id="A0A1Q5Q7G9"/>
<dbReference type="RefSeq" id="XP_020115811.1">
    <property type="nucleotide sequence ID" value="XM_020264061.1"/>
</dbReference>
<evidence type="ECO:0000313" key="3">
    <source>
        <dbReference type="Proteomes" id="UP000214365"/>
    </source>
</evidence>
<comment type="caution">
    <text evidence="2">The sequence shown here is derived from an EMBL/GenBank/DDBJ whole genome shotgun (WGS) entry which is preliminary data.</text>
</comment>
<protein>
    <submittedName>
        <fullName evidence="2">Uncharacterized protein</fullName>
    </submittedName>
</protein>
<proteinExistence type="predicted"/>